<dbReference type="Gene3D" id="3.90.1570.10">
    <property type="entry name" value="tt1808, chain A"/>
    <property type="match status" value="1"/>
</dbReference>
<evidence type="ECO:0000259" key="1">
    <source>
        <dbReference type="Pfam" id="PF05685"/>
    </source>
</evidence>
<feature type="domain" description="Putative restriction endonuclease" evidence="1">
    <location>
        <begin position="14"/>
        <end position="169"/>
    </location>
</feature>
<dbReference type="Proteomes" id="UP000318422">
    <property type="component" value="Unassembled WGS sequence"/>
</dbReference>
<sequence length="192" mass="21287">MGQEQLIPRLMSADEFYAWLESQSERYELVDGQPLLMAGATIAHDTVVMNASRLIGNQLLGKPCRPRSADIAVKISTHQVRYPDLSVDCGDPAGTSREAAKPTLVIEVESPSTGMVDAIDKLEEYKSLPSMQYILLVSIKRPRVRFYFRNAAGAWDSQVIIGMESQIEMPLIGVMLSLGDLYYDLSFDAGQK</sequence>
<proteinExistence type="predicted"/>
<dbReference type="CDD" id="cd06260">
    <property type="entry name" value="DUF820-like"/>
    <property type="match status" value="1"/>
</dbReference>
<dbReference type="EMBL" id="BJNV01000022">
    <property type="protein sequence ID" value="GEC95519.1"/>
    <property type="molecule type" value="Genomic_DNA"/>
</dbReference>
<protein>
    <recommendedName>
        <fullName evidence="1">Putative restriction endonuclease domain-containing protein</fullName>
    </recommendedName>
</protein>
<organism evidence="2 3">
    <name type="scientific">Zoogloea ramigera</name>
    <dbReference type="NCBI Taxonomy" id="350"/>
    <lineage>
        <taxon>Bacteria</taxon>
        <taxon>Pseudomonadati</taxon>
        <taxon>Pseudomonadota</taxon>
        <taxon>Betaproteobacteria</taxon>
        <taxon>Rhodocyclales</taxon>
        <taxon>Zoogloeaceae</taxon>
        <taxon>Zoogloea</taxon>
    </lineage>
</organism>
<dbReference type="PANTHER" id="PTHR36558">
    <property type="entry name" value="GLR1098 PROTEIN"/>
    <property type="match status" value="1"/>
</dbReference>
<dbReference type="InterPro" id="IPR008538">
    <property type="entry name" value="Uma2"/>
</dbReference>
<evidence type="ECO:0000313" key="3">
    <source>
        <dbReference type="Proteomes" id="UP000318422"/>
    </source>
</evidence>
<name>A0A4Y4CUQ2_ZOORA</name>
<keyword evidence="3" id="KW-1185">Reference proteome</keyword>
<gene>
    <name evidence="2" type="ORF">ZRA01_15920</name>
</gene>
<dbReference type="PANTHER" id="PTHR36558:SF1">
    <property type="entry name" value="RESTRICTION ENDONUCLEASE DOMAIN-CONTAINING PROTEIN-RELATED"/>
    <property type="match status" value="1"/>
</dbReference>
<dbReference type="SUPFAM" id="SSF52980">
    <property type="entry name" value="Restriction endonuclease-like"/>
    <property type="match status" value="1"/>
</dbReference>
<comment type="caution">
    <text evidence="2">The sequence shown here is derived from an EMBL/GenBank/DDBJ whole genome shotgun (WGS) entry which is preliminary data.</text>
</comment>
<dbReference type="AlphaFoldDB" id="A0A4Y4CUQ2"/>
<accession>A0A4Y4CUQ2</accession>
<dbReference type="InterPro" id="IPR012296">
    <property type="entry name" value="Nuclease_put_TT1808"/>
</dbReference>
<evidence type="ECO:0000313" key="2">
    <source>
        <dbReference type="EMBL" id="GEC95519.1"/>
    </source>
</evidence>
<dbReference type="InterPro" id="IPR011335">
    <property type="entry name" value="Restrct_endonuc-II-like"/>
</dbReference>
<dbReference type="RefSeq" id="WP_170182922.1">
    <property type="nucleotide sequence ID" value="NZ_BJNV01000022.1"/>
</dbReference>
<dbReference type="Pfam" id="PF05685">
    <property type="entry name" value="Uma2"/>
    <property type="match status" value="1"/>
</dbReference>
<reference evidence="2 3" key="1">
    <citation type="submission" date="2019-06" db="EMBL/GenBank/DDBJ databases">
        <title>Whole genome shotgun sequence of Zoogloea ramigera NBRC 15342.</title>
        <authorList>
            <person name="Hosoyama A."/>
            <person name="Uohara A."/>
            <person name="Ohji S."/>
            <person name="Ichikawa N."/>
        </authorList>
    </citation>
    <scope>NUCLEOTIDE SEQUENCE [LARGE SCALE GENOMIC DNA]</scope>
    <source>
        <strain evidence="2 3">NBRC 15342</strain>
    </source>
</reference>